<reference evidence="3" key="1">
    <citation type="submission" date="2018-09" db="EMBL/GenBank/DDBJ databases">
        <title>Yersinia hibernicus sp. nov.</title>
        <authorList>
            <person name="Nguyen S.V."/>
            <person name="Mundanda D.M."/>
            <person name="Anes J."/>
            <person name="Fanning S."/>
        </authorList>
    </citation>
    <scope>NUCLEOTIDE SEQUENCE [LARGE SCALE GENOMIC DNA]</scope>
    <source>
        <strain evidence="3">CFS1934</strain>
    </source>
</reference>
<name>A0ABX5QYD8_9GAMM</name>
<protein>
    <submittedName>
        <fullName evidence="2">Uncharacterized protein</fullName>
    </submittedName>
</protein>
<accession>A0ABX5QYD8</accession>
<evidence type="ECO:0000256" key="1">
    <source>
        <dbReference type="SAM" id="Phobius"/>
    </source>
</evidence>
<keyword evidence="3" id="KW-1185">Reference proteome</keyword>
<feature type="transmembrane region" description="Helical" evidence="1">
    <location>
        <begin position="380"/>
        <end position="401"/>
    </location>
</feature>
<feature type="transmembrane region" description="Helical" evidence="1">
    <location>
        <begin position="310"/>
        <end position="328"/>
    </location>
</feature>
<proteinExistence type="predicted"/>
<organism evidence="2 3">
    <name type="scientific">Yersinia hibernica</name>
    <dbReference type="NCBI Taxonomy" id="2339259"/>
    <lineage>
        <taxon>Bacteria</taxon>
        <taxon>Pseudomonadati</taxon>
        <taxon>Pseudomonadota</taxon>
        <taxon>Gammaproteobacteria</taxon>
        <taxon>Enterobacterales</taxon>
        <taxon>Yersiniaceae</taxon>
        <taxon>Yersinia</taxon>
    </lineage>
</organism>
<dbReference type="EMBL" id="CP032487">
    <property type="protein sequence ID" value="QAX78355.1"/>
    <property type="molecule type" value="Genomic_DNA"/>
</dbReference>
<evidence type="ECO:0000313" key="3">
    <source>
        <dbReference type="Proteomes" id="UP000288804"/>
    </source>
</evidence>
<sequence length="404" mass="45796">MNNLSSVVELYRLANFPEFDGEVFSASIKYTPELQVLVKSIHCTNFSYGSFTELEIDGETINDIEDIPDNGELLNFDFLVSQSSAERFYPSMKDFIKINSLMRGEVPEQYYIVDLNYFSKDPNKPQSVKKIEAICGLIIALSKLSHFHDMKNSGRSNFYRLVFVLHSESKSSSAIIETLLSEEMLGYNEINITLINSLINISPGNDLHYDEKINTFRNTLIEYINSSETNFKGIVKNWELISNLYSNNLAVYMSAFSFQKARKEIAETEIEYADKISKITAEIANKALAIPISLVGSIAIYQFSGKIETFITFSGLILTSIIISLVLISQKKQLDRISHAKDIVFLSIENKIQDEKSDLKIRLIEAKSELIKNVVFCRRVLDFLISIAWVPVCIGTIGVIVKLF</sequence>
<keyword evidence="1" id="KW-0812">Transmembrane</keyword>
<gene>
    <name evidence="2" type="ORF">D5F51_07155</name>
</gene>
<evidence type="ECO:0000313" key="2">
    <source>
        <dbReference type="EMBL" id="QAX78355.1"/>
    </source>
</evidence>
<dbReference type="Proteomes" id="UP000288804">
    <property type="component" value="Chromosome"/>
</dbReference>
<keyword evidence="1" id="KW-0472">Membrane</keyword>
<keyword evidence="1" id="KW-1133">Transmembrane helix</keyword>
<dbReference type="RefSeq" id="WP_129195992.1">
    <property type="nucleotide sequence ID" value="NZ_CP032487.1"/>
</dbReference>